<dbReference type="InterPro" id="IPR042100">
    <property type="entry name" value="Bug_dom1"/>
</dbReference>
<organism evidence="2 3">
    <name type="scientific">Corynebacterium cystitidis DSM 20524</name>
    <dbReference type="NCBI Taxonomy" id="1121357"/>
    <lineage>
        <taxon>Bacteria</taxon>
        <taxon>Bacillati</taxon>
        <taxon>Actinomycetota</taxon>
        <taxon>Actinomycetes</taxon>
        <taxon>Mycobacteriales</taxon>
        <taxon>Corynebacteriaceae</taxon>
        <taxon>Corynebacterium</taxon>
    </lineage>
</organism>
<proteinExistence type="inferred from homology"/>
<reference evidence="3" key="1">
    <citation type="submission" date="2016-10" db="EMBL/GenBank/DDBJ databases">
        <authorList>
            <person name="Varghese N."/>
            <person name="Submissions S."/>
        </authorList>
    </citation>
    <scope>NUCLEOTIDE SEQUENCE [LARGE SCALE GENOMIC DNA]</scope>
    <source>
        <strain evidence="3">DSM 20524</strain>
    </source>
</reference>
<dbReference type="Gene3D" id="3.40.190.10">
    <property type="entry name" value="Periplasmic binding protein-like II"/>
    <property type="match status" value="1"/>
</dbReference>
<dbReference type="EMBL" id="FOGQ01000003">
    <property type="protein sequence ID" value="SER81137.1"/>
    <property type="molecule type" value="Genomic_DNA"/>
</dbReference>
<dbReference type="STRING" id="1121357.SAMN05661109_01094"/>
<dbReference type="PANTHER" id="PTHR42928:SF3">
    <property type="entry name" value="UPF0065 PROTEIN YFLP"/>
    <property type="match status" value="1"/>
</dbReference>
<dbReference type="Pfam" id="PF03401">
    <property type="entry name" value="TctC"/>
    <property type="match status" value="1"/>
</dbReference>
<dbReference type="RefSeq" id="WP_157728383.1">
    <property type="nucleotide sequence ID" value="NZ_CP047199.1"/>
</dbReference>
<evidence type="ECO:0000256" key="1">
    <source>
        <dbReference type="ARBA" id="ARBA00006987"/>
    </source>
</evidence>
<sequence>MRKAVDSALVIVAVILSVIAIALSVQGSGESVARSSLTIVAGAATGGGWDTTARSIQEVARGQGIVNNVQVVNIPGAGGTIALENLVQKWGSENILLITGGGMIASAEIAQPGASIADVTPIARLAEEYSVFAVPADSPYQSMEEFVADWIKDPRSVAVGGAAIGNTDHLLVSRSAMALGMDPKGLKYIPFEGGGEMLNAMLSKSIDVGVTGYRDIQDQVEAGTLRVLAISSGERVEGLDVPTLQEAGVDIVATNWRGVVAPPGISEEATQELIDILFEVQQTPEWAEIAERNSWEQTFVSGDDFVQFVKQERENAIVTVEALEL</sequence>
<dbReference type="Proteomes" id="UP000198929">
    <property type="component" value="Unassembled WGS sequence"/>
</dbReference>
<dbReference type="SUPFAM" id="SSF53850">
    <property type="entry name" value="Periplasmic binding protein-like II"/>
    <property type="match status" value="1"/>
</dbReference>
<comment type="similarity">
    <text evidence="1">Belongs to the UPF0065 (bug) family.</text>
</comment>
<gene>
    <name evidence="2" type="ORF">SAMN05661109_01094</name>
</gene>
<dbReference type="InterPro" id="IPR005064">
    <property type="entry name" value="BUG"/>
</dbReference>
<dbReference type="PIRSF" id="PIRSF017082">
    <property type="entry name" value="YflP"/>
    <property type="match status" value="1"/>
</dbReference>
<protein>
    <submittedName>
        <fullName evidence="2">Putative tricarboxylic transport membrane protein</fullName>
    </submittedName>
</protein>
<evidence type="ECO:0000313" key="3">
    <source>
        <dbReference type="Proteomes" id="UP000198929"/>
    </source>
</evidence>
<dbReference type="Gene3D" id="3.40.190.150">
    <property type="entry name" value="Bordetella uptake gene, domain 1"/>
    <property type="match status" value="1"/>
</dbReference>
<name>A0A1H9S812_9CORY</name>
<dbReference type="PANTHER" id="PTHR42928">
    <property type="entry name" value="TRICARBOXYLATE-BINDING PROTEIN"/>
    <property type="match status" value="1"/>
</dbReference>
<keyword evidence="3" id="KW-1185">Reference proteome</keyword>
<dbReference type="CDD" id="cd07012">
    <property type="entry name" value="PBP2_Bug_TTT"/>
    <property type="match status" value="1"/>
</dbReference>
<dbReference type="AlphaFoldDB" id="A0A1H9S812"/>
<evidence type="ECO:0000313" key="2">
    <source>
        <dbReference type="EMBL" id="SER81137.1"/>
    </source>
</evidence>
<accession>A0A1H9S812</accession>